<dbReference type="OrthoDB" id="9802794at2"/>
<organism evidence="4 5">
    <name type="scientific">Pseudazoarcus pumilus</name>
    <dbReference type="NCBI Taxonomy" id="2067960"/>
    <lineage>
        <taxon>Bacteria</taxon>
        <taxon>Pseudomonadati</taxon>
        <taxon>Pseudomonadota</taxon>
        <taxon>Betaproteobacteria</taxon>
        <taxon>Rhodocyclales</taxon>
        <taxon>Zoogloeaceae</taxon>
        <taxon>Pseudazoarcus</taxon>
    </lineage>
</organism>
<evidence type="ECO:0000313" key="4">
    <source>
        <dbReference type="EMBL" id="AUN95518.1"/>
    </source>
</evidence>
<proteinExistence type="predicted"/>
<name>A0A2I6S8D8_9RHOO</name>
<dbReference type="SUPFAM" id="SSF52374">
    <property type="entry name" value="Nucleotidylyl transferase"/>
    <property type="match status" value="1"/>
</dbReference>
<dbReference type="RefSeq" id="WP_102247566.1">
    <property type="nucleotide sequence ID" value="NZ_CP025682.1"/>
</dbReference>
<evidence type="ECO:0000259" key="3">
    <source>
        <dbReference type="Pfam" id="PF01467"/>
    </source>
</evidence>
<dbReference type="Proteomes" id="UP000242205">
    <property type="component" value="Chromosome"/>
</dbReference>
<dbReference type="PANTHER" id="PTHR43793:SF1">
    <property type="entry name" value="FAD SYNTHASE"/>
    <property type="match status" value="1"/>
</dbReference>
<dbReference type="GO" id="GO:0016779">
    <property type="term" value="F:nucleotidyltransferase activity"/>
    <property type="evidence" value="ECO:0007669"/>
    <property type="project" value="UniProtKB-KW"/>
</dbReference>
<gene>
    <name evidence="4" type="ORF">C0099_11615</name>
</gene>
<evidence type="ECO:0000256" key="1">
    <source>
        <dbReference type="ARBA" id="ARBA00022679"/>
    </source>
</evidence>
<dbReference type="Pfam" id="PF01467">
    <property type="entry name" value="CTP_transf_like"/>
    <property type="match status" value="1"/>
</dbReference>
<evidence type="ECO:0000256" key="2">
    <source>
        <dbReference type="ARBA" id="ARBA00022695"/>
    </source>
</evidence>
<dbReference type="InterPro" id="IPR050385">
    <property type="entry name" value="Archaeal_FAD_synthase"/>
</dbReference>
<dbReference type="InterPro" id="IPR014729">
    <property type="entry name" value="Rossmann-like_a/b/a_fold"/>
</dbReference>
<keyword evidence="1 4" id="KW-0808">Transferase</keyword>
<feature type="domain" description="Cytidyltransferase-like" evidence="3">
    <location>
        <begin position="5"/>
        <end position="124"/>
    </location>
</feature>
<dbReference type="AlphaFoldDB" id="A0A2I6S8D8"/>
<dbReference type="KEGG" id="atw:C0099_11615"/>
<reference evidence="4 5" key="1">
    <citation type="submission" date="2018-01" db="EMBL/GenBank/DDBJ databases">
        <authorList>
            <person name="Fu G.-Y."/>
        </authorList>
    </citation>
    <scope>NUCLEOTIDE SEQUENCE [LARGE SCALE GENOMIC DNA]</scope>
    <source>
        <strain evidence="4 5">SY39</strain>
    </source>
</reference>
<keyword evidence="5" id="KW-1185">Reference proteome</keyword>
<dbReference type="EMBL" id="CP025682">
    <property type="protein sequence ID" value="AUN95518.1"/>
    <property type="molecule type" value="Genomic_DNA"/>
</dbReference>
<dbReference type="NCBIfam" id="TIGR00125">
    <property type="entry name" value="cyt_tran_rel"/>
    <property type="match status" value="1"/>
</dbReference>
<evidence type="ECO:0000313" key="5">
    <source>
        <dbReference type="Proteomes" id="UP000242205"/>
    </source>
</evidence>
<accession>A0A2I6S8D8</accession>
<dbReference type="InterPro" id="IPR004821">
    <property type="entry name" value="Cyt_trans-like"/>
</dbReference>
<dbReference type="Gene3D" id="3.40.50.620">
    <property type="entry name" value="HUPs"/>
    <property type="match status" value="1"/>
</dbReference>
<sequence length="152" mass="17493">MKTVLTYGTFDLFHIGHLRLLERLRGLGERLVVGVSTDEFNREKGKTTVLPFSDRIEIVRALRCVDLAIPETCWEQKVADIREHGVSVFGMGNDWEGRFDDLRTHCEVIYLPRTEGVSSTHIRNTLKVLDQTHVRELKQALDLISSIVERFD</sequence>
<dbReference type="PANTHER" id="PTHR43793">
    <property type="entry name" value="FAD SYNTHASE"/>
    <property type="match status" value="1"/>
</dbReference>
<keyword evidence="2" id="KW-0548">Nucleotidyltransferase</keyword>
<protein>
    <submittedName>
        <fullName evidence="4">Glycerol-3-phosphate cytidiltransferase</fullName>
    </submittedName>
</protein>